<dbReference type="EMBL" id="VSSQ01000408">
    <property type="protein sequence ID" value="MPL93922.1"/>
    <property type="molecule type" value="Genomic_DNA"/>
</dbReference>
<feature type="domain" description="DUF2520" evidence="2">
    <location>
        <begin position="124"/>
        <end position="247"/>
    </location>
</feature>
<dbReference type="Pfam" id="PF03807">
    <property type="entry name" value="F420_oxidored"/>
    <property type="match status" value="1"/>
</dbReference>
<dbReference type="Pfam" id="PF10728">
    <property type="entry name" value="DUF2520"/>
    <property type="match status" value="1"/>
</dbReference>
<dbReference type="AlphaFoldDB" id="A0A644VTV1"/>
<dbReference type="InterPro" id="IPR037108">
    <property type="entry name" value="TM1727-like_C_sf"/>
</dbReference>
<dbReference type="PANTHER" id="PTHR40459:SF1">
    <property type="entry name" value="CONSERVED HYPOTHETICAL ALANINE AND LEUCINE RICH PROTEIN"/>
    <property type="match status" value="1"/>
</dbReference>
<dbReference type="InterPro" id="IPR028939">
    <property type="entry name" value="P5C_Rdtase_cat_N"/>
</dbReference>
<dbReference type="InterPro" id="IPR008927">
    <property type="entry name" value="6-PGluconate_DH-like_C_sf"/>
</dbReference>
<reference evidence="3" key="1">
    <citation type="submission" date="2019-08" db="EMBL/GenBank/DDBJ databases">
        <authorList>
            <person name="Kucharzyk K."/>
            <person name="Murdoch R.W."/>
            <person name="Higgins S."/>
            <person name="Loffler F."/>
        </authorList>
    </citation>
    <scope>NUCLEOTIDE SEQUENCE</scope>
</reference>
<dbReference type="Gene3D" id="1.10.1040.20">
    <property type="entry name" value="ProC-like, C-terminal domain"/>
    <property type="match status" value="1"/>
</dbReference>
<sequence>MKIVFIGAGNLATHLSLALQQMGEQIVQVYSRTKTSASELAALLSVPYTTSTDKIIADADVYFYTVSDDALESLVQLPFATNAIHVHTAGSVSMDIFQGKKKNFGVFYPLQTFSKAKQVNFNKIPLFIEASSPEVETELFRLAHVVSEQVYRTNSEQRLKLHVSAVFACNFVNHMYQIAFEMVKSADLPFEVLKPLILETAEKVMHLSPEQAQTGPAKRNDQGVINKHLEVLVELPALKQLYQDLSDMILNQYLHQS</sequence>
<proteinExistence type="predicted"/>
<gene>
    <name evidence="3" type="ORF">SDC9_40070</name>
</gene>
<dbReference type="Gene3D" id="3.40.50.720">
    <property type="entry name" value="NAD(P)-binding Rossmann-like Domain"/>
    <property type="match status" value="1"/>
</dbReference>
<accession>A0A644VTV1</accession>
<name>A0A644VTV1_9ZZZZ</name>
<dbReference type="InterPro" id="IPR036291">
    <property type="entry name" value="NAD(P)-bd_dom_sf"/>
</dbReference>
<protein>
    <recommendedName>
        <fullName evidence="4">DUF2520 domain-containing protein</fullName>
    </recommendedName>
</protein>
<organism evidence="3">
    <name type="scientific">bioreactor metagenome</name>
    <dbReference type="NCBI Taxonomy" id="1076179"/>
    <lineage>
        <taxon>unclassified sequences</taxon>
        <taxon>metagenomes</taxon>
        <taxon>ecological metagenomes</taxon>
    </lineage>
</organism>
<dbReference type="PANTHER" id="PTHR40459">
    <property type="entry name" value="CONSERVED HYPOTHETICAL ALANINE AND LEUCINE RICH PROTEIN"/>
    <property type="match status" value="1"/>
</dbReference>
<dbReference type="InterPro" id="IPR018931">
    <property type="entry name" value="DUF2520"/>
</dbReference>
<comment type="caution">
    <text evidence="3">The sequence shown here is derived from an EMBL/GenBank/DDBJ whole genome shotgun (WGS) entry which is preliminary data.</text>
</comment>
<evidence type="ECO:0000259" key="1">
    <source>
        <dbReference type="Pfam" id="PF03807"/>
    </source>
</evidence>
<evidence type="ECO:0008006" key="4">
    <source>
        <dbReference type="Google" id="ProtNLM"/>
    </source>
</evidence>
<evidence type="ECO:0000313" key="3">
    <source>
        <dbReference type="EMBL" id="MPL93922.1"/>
    </source>
</evidence>
<feature type="domain" description="Pyrroline-5-carboxylate reductase catalytic N-terminal" evidence="1">
    <location>
        <begin position="2"/>
        <end position="76"/>
    </location>
</feature>
<dbReference type="SUPFAM" id="SSF48179">
    <property type="entry name" value="6-phosphogluconate dehydrogenase C-terminal domain-like"/>
    <property type="match status" value="1"/>
</dbReference>
<evidence type="ECO:0000259" key="2">
    <source>
        <dbReference type="Pfam" id="PF10728"/>
    </source>
</evidence>
<dbReference type="SUPFAM" id="SSF51735">
    <property type="entry name" value="NAD(P)-binding Rossmann-fold domains"/>
    <property type="match status" value="1"/>
</dbReference>